<dbReference type="Proteomes" id="UP001431209">
    <property type="component" value="Unassembled WGS sequence"/>
</dbReference>
<dbReference type="Gene3D" id="2.100.10.30">
    <property type="entry name" value="Jacalin-like lectin domain"/>
    <property type="match status" value="1"/>
</dbReference>
<dbReference type="Pfam" id="PF01419">
    <property type="entry name" value="Jacalin"/>
    <property type="match status" value="1"/>
</dbReference>
<dbReference type="AlphaFoldDB" id="A0AAW2Z3N1"/>
<evidence type="ECO:0000256" key="3">
    <source>
        <dbReference type="PROSITE-ProRule" id="PRU00076"/>
    </source>
</evidence>
<evidence type="ECO:0000259" key="5">
    <source>
        <dbReference type="PROSITE" id="PS50026"/>
    </source>
</evidence>
<dbReference type="SMART" id="SM00181">
    <property type="entry name" value="EGF"/>
    <property type="match status" value="3"/>
</dbReference>
<evidence type="ECO:0000259" key="6">
    <source>
        <dbReference type="PROSITE" id="PS51752"/>
    </source>
</evidence>
<accession>A0AAW2Z3N1</accession>
<organism evidence="7 8">
    <name type="scientific">Acrasis kona</name>
    <dbReference type="NCBI Taxonomy" id="1008807"/>
    <lineage>
        <taxon>Eukaryota</taxon>
        <taxon>Discoba</taxon>
        <taxon>Heterolobosea</taxon>
        <taxon>Tetramitia</taxon>
        <taxon>Eutetramitia</taxon>
        <taxon>Acrasidae</taxon>
        <taxon>Acrasis</taxon>
    </lineage>
</organism>
<gene>
    <name evidence="7" type="ORF">AKO1_014556</name>
</gene>
<feature type="domain" description="Jacalin-type lectin" evidence="6">
    <location>
        <begin position="45"/>
        <end position="177"/>
    </location>
</feature>
<dbReference type="PROSITE" id="PS50026">
    <property type="entry name" value="EGF_3"/>
    <property type="match status" value="2"/>
</dbReference>
<dbReference type="PANTHER" id="PTHR14949">
    <property type="entry name" value="EGF-LIKE-DOMAIN, MULTIPLE 7, 8"/>
    <property type="match status" value="1"/>
</dbReference>
<feature type="disulfide bond" evidence="3">
    <location>
        <begin position="308"/>
        <end position="317"/>
    </location>
</feature>
<dbReference type="SMART" id="SM00915">
    <property type="entry name" value="Jacalin"/>
    <property type="match status" value="1"/>
</dbReference>
<keyword evidence="1 4" id="KW-0732">Signal</keyword>
<feature type="disulfide bond" evidence="3">
    <location>
        <begin position="223"/>
        <end position="232"/>
    </location>
</feature>
<evidence type="ECO:0000313" key="7">
    <source>
        <dbReference type="EMBL" id="KAL0483524.1"/>
    </source>
</evidence>
<evidence type="ECO:0000256" key="1">
    <source>
        <dbReference type="ARBA" id="ARBA00022729"/>
    </source>
</evidence>
<feature type="domain" description="EGF-like" evidence="5">
    <location>
        <begin position="274"/>
        <end position="318"/>
    </location>
</feature>
<dbReference type="PROSITE" id="PS51752">
    <property type="entry name" value="JACALIN_LECTIN"/>
    <property type="match status" value="1"/>
</dbReference>
<comment type="caution">
    <text evidence="3">Lacks conserved residue(s) required for the propagation of feature annotation.</text>
</comment>
<dbReference type="InterPro" id="IPR001229">
    <property type="entry name" value="Jacalin-like_lectin_dom"/>
</dbReference>
<dbReference type="PANTHER" id="PTHR14949:SF56">
    <property type="entry name" value="EGF-LIKE-DOMAIN, MULTIPLE 7"/>
    <property type="match status" value="1"/>
</dbReference>
<dbReference type="InterPro" id="IPR036404">
    <property type="entry name" value="Jacalin-like_lectin_dom_sf"/>
</dbReference>
<feature type="chain" id="PRO_5043980139" evidence="4">
    <location>
        <begin position="24"/>
        <end position="429"/>
    </location>
</feature>
<feature type="domain" description="EGF-like" evidence="5">
    <location>
        <begin position="194"/>
        <end position="233"/>
    </location>
</feature>
<keyword evidence="8" id="KW-1185">Reference proteome</keyword>
<keyword evidence="3" id="KW-0245">EGF-like domain</keyword>
<dbReference type="SUPFAM" id="SSF51101">
    <property type="entry name" value="Mannose-binding lectins"/>
    <property type="match status" value="1"/>
</dbReference>
<feature type="signal peptide" evidence="4">
    <location>
        <begin position="1"/>
        <end position="23"/>
    </location>
</feature>
<comment type="caution">
    <text evidence="7">The sequence shown here is derived from an EMBL/GenBank/DDBJ whole genome shotgun (WGS) entry which is preliminary data.</text>
</comment>
<dbReference type="Gene3D" id="2.10.25.10">
    <property type="entry name" value="Laminin"/>
    <property type="match status" value="2"/>
</dbReference>
<reference evidence="7 8" key="1">
    <citation type="submission" date="2024-03" db="EMBL/GenBank/DDBJ databases">
        <title>The Acrasis kona genome and developmental transcriptomes reveal deep origins of eukaryotic multicellular pathways.</title>
        <authorList>
            <person name="Sheikh S."/>
            <person name="Fu C.-J."/>
            <person name="Brown M.W."/>
            <person name="Baldauf S.L."/>
        </authorList>
    </citation>
    <scope>NUCLEOTIDE SEQUENCE [LARGE SCALE GENOMIC DNA]</scope>
    <source>
        <strain evidence="7 8">ATCC MYA-3509</strain>
    </source>
</reference>
<proteinExistence type="predicted"/>
<feature type="disulfide bond" evidence="3">
    <location>
        <begin position="289"/>
        <end position="306"/>
    </location>
</feature>
<name>A0AAW2Z3N1_9EUKA</name>
<evidence type="ECO:0000313" key="8">
    <source>
        <dbReference type="Proteomes" id="UP001431209"/>
    </source>
</evidence>
<dbReference type="EMBL" id="JAOPGA020000966">
    <property type="protein sequence ID" value="KAL0483524.1"/>
    <property type="molecule type" value="Genomic_DNA"/>
</dbReference>
<evidence type="ECO:0000256" key="2">
    <source>
        <dbReference type="ARBA" id="ARBA00023157"/>
    </source>
</evidence>
<protein>
    <submittedName>
        <fullName evidence="7">Teneurin</fullName>
    </submittedName>
</protein>
<dbReference type="PROSITE" id="PS01186">
    <property type="entry name" value="EGF_2"/>
    <property type="match status" value="2"/>
</dbReference>
<dbReference type="Pfam" id="PF23106">
    <property type="entry name" value="EGF_Teneurin"/>
    <property type="match status" value="1"/>
</dbReference>
<dbReference type="PROSITE" id="PS00022">
    <property type="entry name" value="EGF_1"/>
    <property type="match status" value="2"/>
</dbReference>
<dbReference type="InterPro" id="IPR050969">
    <property type="entry name" value="Dev_Signal_Modulators"/>
</dbReference>
<dbReference type="InterPro" id="IPR000742">
    <property type="entry name" value="EGF"/>
</dbReference>
<sequence length="429" mass="45742">MEPARTTTLAPVTMVLLTITVTTLRLPSKSPGVCSGRGYCSPPVLKKYGPFGAGGGNYFSDVAQDSPVDKMLFWGGSWQDSCQFGAGNYTSPRYPTAGGGQRYFALQKDETFTSVTMYSGGYFNALVAQTSFGRSYSSSGATNGNTFTYNLLQGETIYGFFGYIGGYVYSLGFYVQQLGTGCICNPPYYGPTCNLFNCFGKNFGDPTVCSSGGNCTAADTCVCNPGYSGRNCEIFYCSNRLNNATSACSGRLAGTCASPDNCVCNPGYTGTNCEIYYCNNQLYNTTGVCGSRGTCVAPYYSSAGLCVCPDGYGGPKCDIYGGTNLISVFPVIATTQNAVTYSTCCSSAPCSTPTCYPDYRYFGPYPDPQQVLWEHPPNNGLGYHNIALNRNYLWFSAQVSTGNKNTGSNFAAYVYLDGALAYTSGTITS</sequence>
<evidence type="ECO:0000256" key="4">
    <source>
        <dbReference type="SAM" id="SignalP"/>
    </source>
</evidence>
<keyword evidence="2 3" id="KW-1015">Disulfide bond</keyword>